<evidence type="ECO:0000313" key="2">
    <source>
        <dbReference type="Proteomes" id="UP000663722"/>
    </source>
</evidence>
<protein>
    <submittedName>
        <fullName evidence="1">Uncharacterized protein</fullName>
    </submittedName>
</protein>
<reference evidence="1" key="1">
    <citation type="journal article" date="2021" name="Microb. Physiol.">
        <title>Proteogenomic Insights into the Physiology of Marine, Sulfate-Reducing, Filamentous Desulfonema limicola and Desulfonema magnum.</title>
        <authorList>
            <person name="Schnaars V."/>
            <person name="Wohlbrand L."/>
            <person name="Scheve S."/>
            <person name="Hinrichs C."/>
            <person name="Reinhardt R."/>
            <person name="Rabus R."/>
        </authorList>
    </citation>
    <scope>NUCLEOTIDE SEQUENCE</scope>
    <source>
        <strain evidence="1">4be13</strain>
    </source>
</reference>
<dbReference type="EMBL" id="CP061800">
    <property type="protein sequence ID" value="QTA86603.1"/>
    <property type="molecule type" value="Genomic_DNA"/>
</dbReference>
<dbReference type="KEGG" id="dmm:dnm_026270"/>
<name>A0A975BJN5_9BACT</name>
<sequence length="41" mass="4721">MAVMCNFLSLLNISGMYFAKYSSGRTLIISKQKETKPYEKK</sequence>
<evidence type="ECO:0000313" key="1">
    <source>
        <dbReference type="EMBL" id="QTA86603.1"/>
    </source>
</evidence>
<dbReference type="Proteomes" id="UP000663722">
    <property type="component" value="Chromosome"/>
</dbReference>
<keyword evidence="2" id="KW-1185">Reference proteome</keyword>
<gene>
    <name evidence="1" type="ORF">dnm_026270</name>
</gene>
<accession>A0A975BJN5</accession>
<dbReference type="AlphaFoldDB" id="A0A975BJN5"/>
<proteinExistence type="predicted"/>
<organism evidence="1 2">
    <name type="scientific">Desulfonema magnum</name>
    <dbReference type="NCBI Taxonomy" id="45655"/>
    <lineage>
        <taxon>Bacteria</taxon>
        <taxon>Pseudomonadati</taxon>
        <taxon>Thermodesulfobacteriota</taxon>
        <taxon>Desulfobacteria</taxon>
        <taxon>Desulfobacterales</taxon>
        <taxon>Desulfococcaceae</taxon>
        <taxon>Desulfonema</taxon>
    </lineage>
</organism>